<dbReference type="PANTHER" id="PTHR41710:SF2">
    <property type="entry name" value="GLYCOSYL TRANSFERASE FAMILY 39_83 DOMAIN-CONTAINING PROTEIN"/>
    <property type="match status" value="1"/>
</dbReference>
<evidence type="ECO:0000313" key="3">
    <source>
        <dbReference type="EMBL" id="SEW00333.1"/>
    </source>
</evidence>
<dbReference type="RefSeq" id="WP_089668132.1">
    <property type="nucleotide sequence ID" value="NZ_FOJA01000001.1"/>
</dbReference>
<feature type="transmembrane region" description="Helical" evidence="1">
    <location>
        <begin position="177"/>
        <end position="197"/>
    </location>
</feature>
<keyword evidence="4" id="KW-1185">Reference proteome</keyword>
<dbReference type="InterPro" id="IPR038731">
    <property type="entry name" value="RgtA/B/C-like"/>
</dbReference>
<dbReference type="InterPro" id="IPR016950">
    <property type="entry name" value="Manno-Trfase_MA4085_prd"/>
</dbReference>
<feature type="transmembrane region" description="Helical" evidence="1">
    <location>
        <begin position="109"/>
        <end position="128"/>
    </location>
</feature>
<proteinExistence type="predicted"/>
<feature type="transmembrane region" description="Helical" evidence="1">
    <location>
        <begin position="297"/>
        <end position="317"/>
    </location>
</feature>
<evidence type="ECO:0000313" key="4">
    <source>
        <dbReference type="Proteomes" id="UP000198518"/>
    </source>
</evidence>
<keyword evidence="1" id="KW-0472">Membrane</keyword>
<feature type="transmembrane region" description="Helical" evidence="1">
    <location>
        <begin position="228"/>
        <end position="245"/>
    </location>
</feature>
<dbReference type="Proteomes" id="UP000198518">
    <property type="component" value="Unassembled WGS sequence"/>
</dbReference>
<feature type="transmembrane region" description="Helical" evidence="1">
    <location>
        <begin position="353"/>
        <end position="376"/>
    </location>
</feature>
<dbReference type="PIRSF" id="PIRSF030218">
    <property type="entry name" value="Mannosyltr_MA4085_prd"/>
    <property type="match status" value="1"/>
</dbReference>
<feature type="transmembrane region" description="Helical" evidence="1">
    <location>
        <begin position="329"/>
        <end position="347"/>
    </location>
</feature>
<name>A0A1I0NGX3_9EURY</name>
<dbReference type="NCBIfam" id="TIGR03663">
    <property type="entry name" value="flippase activity-associated protein Agl23"/>
    <property type="match status" value="1"/>
</dbReference>
<dbReference type="STRING" id="355548.SAMN04487945_0849"/>
<keyword evidence="1" id="KW-1133">Transmembrane helix</keyword>
<feature type="transmembrane region" description="Helical" evidence="1">
    <location>
        <begin position="135"/>
        <end position="152"/>
    </location>
</feature>
<dbReference type="EMBL" id="FOJA01000001">
    <property type="protein sequence ID" value="SEW00333.1"/>
    <property type="molecule type" value="Genomic_DNA"/>
</dbReference>
<organism evidence="3 4">
    <name type="scientific">Halobacterium jilantaiense</name>
    <dbReference type="NCBI Taxonomy" id="355548"/>
    <lineage>
        <taxon>Archaea</taxon>
        <taxon>Methanobacteriati</taxon>
        <taxon>Methanobacteriota</taxon>
        <taxon>Stenosarchaea group</taxon>
        <taxon>Halobacteria</taxon>
        <taxon>Halobacteriales</taxon>
        <taxon>Halobacteriaceae</taxon>
        <taxon>Halobacterium</taxon>
    </lineage>
</organism>
<dbReference type="PANTHER" id="PTHR41710">
    <property type="entry name" value="GLYCOSYL TRANSFERASE, FAMILY 39"/>
    <property type="match status" value="1"/>
</dbReference>
<evidence type="ECO:0000256" key="1">
    <source>
        <dbReference type="SAM" id="Phobius"/>
    </source>
</evidence>
<sequence>MDSPGRRRAAALAAVVAVVALALAVRFVALGDRVFHWDEARVGYWILQYQTTGDWSYRAFVHGPFLFQVNELLFGVLGDSNAVARAPVALVGGLLPGVAWLFRTRLDDAEVVALAGLLALNPVLVYYSRFMRNDVLVAAFSLAALGFAVRAIDTGRRGDVVAAGAVLALAFTAKENALVYVGMFVGATALLVDTRLFTARERGESWRSAARDAVASVGRGIWDWRRSLAGAAAAFVLVFAVFYAPRPAFYQALSDPSKLPSALVAGTLGAAEELWGVWGVSGSASRDHSYVAFLADAVKTMGSTALVVSVVGVLGFLAERYVADDPREFVLFAGYWAFASVVVYPAITDISGVWSVTHAVVPLAIPAAVGVGYVVDLGRRSLESDDKAGVALAALVVLALVAQVGVVTAETSFVMPQEEENDLVQFGQPGSDMSDTLATVESVTRAHDGDPDVVFFGDHFHVTKDVDPTDPGSVAGTNWFNRLPLNWYLERGNATAESTRVRSAITECPTSATSGGPALCDAPVVVSKADHYADLAPSLTERGYVSRTYELTSTNTIIVVFVDANAAGYEPL</sequence>
<gene>
    <name evidence="3" type="ORF">SAMN04487945_0849</name>
</gene>
<dbReference type="InterPro" id="IPR019962">
    <property type="entry name" value="CHP03663"/>
</dbReference>
<protein>
    <submittedName>
        <fullName evidence="3">TIGR03663 family protein</fullName>
    </submittedName>
</protein>
<dbReference type="AlphaFoldDB" id="A0A1I0NGX3"/>
<evidence type="ECO:0000259" key="2">
    <source>
        <dbReference type="Pfam" id="PF13231"/>
    </source>
</evidence>
<keyword evidence="1" id="KW-0812">Transmembrane</keyword>
<reference evidence="3 4" key="1">
    <citation type="submission" date="2016-10" db="EMBL/GenBank/DDBJ databases">
        <authorList>
            <person name="de Groot N.N."/>
        </authorList>
    </citation>
    <scope>NUCLEOTIDE SEQUENCE [LARGE SCALE GENOMIC DNA]</scope>
    <source>
        <strain evidence="3 4">CGMCC 1.5337</strain>
    </source>
</reference>
<feature type="transmembrane region" description="Helical" evidence="1">
    <location>
        <begin position="388"/>
        <end position="409"/>
    </location>
</feature>
<accession>A0A1I0NGX3</accession>
<feature type="domain" description="Glycosyltransferase RgtA/B/C/D-like" evidence="2">
    <location>
        <begin position="62"/>
        <end position="195"/>
    </location>
</feature>
<dbReference type="Pfam" id="PF13231">
    <property type="entry name" value="PMT_2"/>
    <property type="match status" value="1"/>
</dbReference>